<dbReference type="AlphaFoldDB" id="A0A2W1NC72"/>
<feature type="transmembrane region" description="Helical" evidence="7">
    <location>
        <begin position="171"/>
        <end position="194"/>
    </location>
</feature>
<keyword evidence="5 7" id="KW-1133">Transmembrane helix</keyword>
<dbReference type="InterPro" id="IPR035906">
    <property type="entry name" value="MetI-like_sf"/>
</dbReference>
<accession>A0A2W1NC72</accession>
<dbReference type="Pfam" id="PF00528">
    <property type="entry name" value="BPD_transp_1"/>
    <property type="match status" value="1"/>
</dbReference>
<organism evidence="9 10">
    <name type="scientific">Paenibacillus xerothermodurans</name>
    <dbReference type="NCBI Taxonomy" id="1977292"/>
    <lineage>
        <taxon>Bacteria</taxon>
        <taxon>Bacillati</taxon>
        <taxon>Bacillota</taxon>
        <taxon>Bacilli</taxon>
        <taxon>Bacillales</taxon>
        <taxon>Paenibacillaceae</taxon>
        <taxon>Paenibacillus</taxon>
    </lineage>
</organism>
<dbReference type="OrthoDB" id="9771544at2"/>
<reference evidence="9" key="1">
    <citation type="submission" date="2018-06" db="EMBL/GenBank/DDBJ databases">
        <title>Paenibacillus xerothermodurans sp. nov. an extremely dry heat resistant spore forming bacterium isolated from the soil of Cape Canaveral, Florida.</title>
        <authorList>
            <person name="Seuylemezian A."/>
            <person name="Kaur N."/>
            <person name="Patil P."/>
            <person name="Patil P."/>
            <person name="Mayilraj S."/>
            <person name="Vaishampayan P."/>
        </authorList>
    </citation>
    <scope>NUCLEOTIDE SEQUENCE [LARGE SCALE GENOMIC DNA]</scope>
    <source>
        <strain evidence="9">ATCC 27380</strain>
    </source>
</reference>
<keyword evidence="3" id="KW-1003">Cell membrane</keyword>
<evidence type="ECO:0000256" key="5">
    <source>
        <dbReference type="ARBA" id="ARBA00022989"/>
    </source>
</evidence>
<dbReference type="PROSITE" id="PS50928">
    <property type="entry name" value="ABC_TM1"/>
    <property type="match status" value="1"/>
</dbReference>
<dbReference type="Proteomes" id="UP000214746">
    <property type="component" value="Unassembled WGS sequence"/>
</dbReference>
<protein>
    <submittedName>
        <fullName evidence="9">Carbohydrate ABC transporter permease</fullName>
    </submittedName>
</protein>
<feature type="transmembrane region" description="Helical" evidence="7">
    <location>
        <begin position="219"/>
        <end position="238"/>
    </location>
</feature>
<dbReference type="EMBL" id="NHRJ02000006">
    <property type="protein sequence ID" value="PZE20651.1"/>
    <property type="molecule type" value="Genomic_DNA"/>
</dbReference>
<comment type="similarity">
    <text evidence="7">Belongs to the binding-protein-dependent transport system permease family.</text>
</comment>
<keyword evidence="4 7" id="KW-0812">Transmembrane</keyword>
<keyword evidence="2 7" id="KW-0813">Transport</keyword>
<evidence type="ECO:0000256" key="1">
    <source>
        <dbReference type="ARBA" id="ARBA00004651"/>
    </source>
</evidence>
<comment type="subcellular location">
    <subcellularLocation>
        <location evidence="1 7">Cell membrane</location>
        <topology evidence="1 7">Multi-pass membrane protein</topology>
    </subcellularLocation>
</comment>
<evidence type="ECO:0000256" key="2">
    <source>
        <dbReference type="ARBA" id="ARBA00022448"/>
    </source>
</evidence>
<name>A0A2W1NC72_PAEXE</name>
<dbReference type="PANTHER" id="PTHR43744">
    <property type="entry name" value="ABC TRANSPORTER PERMEASE PROTEIN MG189-RELATED-RELATED"/>
    <property type="match status" value="1"/>
</dbReference>
<dbReference type="GO" id="GO:0055085">
    <property type="term" value="P:transmembrane transport"/>
    <property type="evidence" value="ECO:0007669"/>
    <property type="project" value="InterPro"/>
</dbReference>
<evidence type="ECO:0000256" key="6">
    <source>
        <dbReference type="ARBA" id="ARBA00023136"/>
    </source>
</evidence>
<feature type="transmembrane region" description="Helical" evidence="7">
    <location>
        <begin position="120"/>
        <end position="141"/>
    </location>
</feature>
<keyword evidence="6 7" id="KW-0472">Membrane</keyword>
<dbReference type="InterPro" id="IPR000515">
    <property type="entry name" value="MetI-like"/>
</dbReference>
<keyword evidence="10" id="KW-1185">Reference proteome</keyword>
<feature type="transmembrane region" description="Helical" evidence="7">
    <location>
        <begin position="86"/>
        <end position="108"/>
    </location>
</feature>
<feature type="domain" description="ABC transmembrane type-1" evidence="8">
    <location>
        <begin position="49"/>
        <end position="238"/>
    </location>
</feature>
<sequence length="253" mass="28820">MIIPFFWMISSSLKSLNEMYAFPPVWIPGRLLWENYIYMFNSAPWGKFLLNTTKITLLVVVGQLLTCSMGAYAFARLKFPGRDALFTVYLATMMIPYQVTMIPTFKIIKSLGWLNTHNALIVPALFSAFGTFLLRQFFLTLPKELEQSAMIDGCSFPQIYRHIMLPNAKPALVTLAIFIFMGTWNDFLGPLIYINKLELKTLTLGLATFQGTYTTQWNYMMAGAVIVTLPVLLVYFLAQRHFVEGVVMSGIKE</sequence>
<dbReference type="PANTHER" id="PTHR43744:SF12">
    <property type="entry name" value="ABC TRANSPORTER PERMEASE PROTEIN MG189-RELATED"/>
    <property type="match status" value="1"/>
</dbReference>
<evidence type="ECO:0000313" key="9">
    <source>
        <dbReference type="EMBL" id="PZE20651.1"/>
    </source>
</evidence>
<comment type="caution">
    <text evidence="9">The sequence shown here is derived from an EMBL/GenBank/DDBJ whole genome shotgun (WGS) entry which is preliminary data.</text>
</comment>
<evidence type="ECO:0000256" key="3">
    <source>
        <dbReference type="ARBA" id="ARBA00022475"/>
    </source>
</evidence>
<proteinExistence type="inferred from homology"/>
<dbReference type="CDD" id="cd06261">
    <property type="entry name" value="TM_PBP2"/>
    <property type="match status" value="1"/>
</dbReference>
<dbReference type="SUPFAM" id="SSF161098">
    <property type="entry name" value="MetI-like"/>
    <property type="match status" value="1"/>
</dbReference>
<dbReference type="Gene3D" id="1.10.3720.10">
    <property type="entry name" value="MetI-like"/>
    <property type="match status" value="1"/>
</dbReference>
<evidence type="ECO:0000313" key="10">
    <source>
        <dbReference type="Proteomes" id="UP000214746"/>
    </source>
</evidence>
<dbReference type="GO" id="GO:0005886">
    <property type="term" value="C:plasma membrane"/>
    <property type="evidence" value="ECO:0007669"/>
    <property type="project" value="UniProtKB-SubCell"/>
</dbReference>
<gene>
    <name evidence="9" type="ORF">CBW46_012255</name>
</gene>
<feature type="transmembrane region" description="Helical" evidence="7">
    <location>
        <begin position="55"/>
        <end position="74"/>
    </location>
</feature>
<evidence type="ECO:0000256" key="4">
    <source>
        <dbReference type="ARBA" id="ARBA00022692"/>
    </source>
</evidence>
<evidence type="ECO:0000256" key="7">
    <source>
        <dbReference type="RuleBase" id="RU363032"/>
    </source>
</evidence>
<evidence type="ECO:0000259" key="8">
    <source>
        <dbReference type="PROSITE" id="PS50928"/>
    </source>
</evidence>